<accession>A0A507CKD5</accession>
<dbReference type="AlphaFoldDB" id="A0A507CKD5"/>
<gene>
    <name evidence="1" type="ORF">CcCBS67573_g10637</name>
</gene>
<dbReference type="Proteomes" id="UP000320333">
    <property type="component" value="Unassembled WGS sequence"/>
</dbReference>
<evidence type="ECO:0000313" key="1">
    <source>
        <dbReference type="EMBL" id="TPX40211.1"/>
    </source>
</evidence>
<name>A0A507CKD5_9FUNG</name>
<protein>
    <submittedName>
        <fullName evidence="1">Uncharacterized protein</fullName>
    </submittedName>
</protein>
<dbReference type="OrthoDB" id="3344688at2759"/>
<dbReference type="EMBL" id="QEAP01001844">
    <property type="protein sequence ID" value="TPX40211.1"/>
    <property type="molecule type" value="Genomic_DNA"/>
</dbReference>
<sequence>MGPWLVLHKGNSAPIATVHTNDTTLLDDQKDTGRKSWSGHIFMMANAAVTWYSKKQPVVTLSLTEAEYYALSKAVKEALWIWQL</sequence>
<proteinExistence type="predicted"/>
<keyword evidence="2" id="KW-1185">Reference proteome</keyword>
<comment type="caution">
    <text evidence="1">The sequence shown here is derived from an EMBL/GenBank/DDBJ whole genome shotgun (WGS) entry which is preliminary data.</text>
</comment>
<organism evidence="1 2">
    <name type="scientific">Chytriomyces confervae</name>
    <dbReference type="NCBI Taxonomy" id="246404"/>
    <lineage>
        <taxon>Eukaryota</taxon>
        <taxon>Fungi</taxon>
        <taxon>Fungi incertae sedis</taxon>
        <taxon>Chytridiomycota</taxon>
        <taxon>Chytridiomycota incertae sedis</taxon>
        <taxon>Chytridiomycetes</taxon>
        <taxon>Chytridiales</taxon>
        <taxon>Chytriomycetaceae</taxon>
        <taxon>Chytriomyces</taxon>
    </lineage>
</organism>
<dbReference type="STRING" id="246404.A0A507CKD5"/>
<dbReference type="CDD" id="cd09272">
    <property type="entry name" value="RNase_HI_RT_Ty1"/>
    <property type="match status" value="1"/>
</dbReference>
<evidence type="ECO:0000313" key="2">
    <source>
        <dbReference type="Proteomes" id="UP000320333"/>
    </source>
</evidence>
<reference evidence="1 2" key="1">
    <citation type="journal article" date="2019" name="Sci. Rep.">
        <title>Comparative genomics of chytrid fungi reveal insights into the obligate biotrophic and pathogenic lifestyle of Synchytrium endobioticum.</title>
        <authorList>
            <person name="van de Vossenberg B.T.L.H."/>
            <person name="Warris S."/>
            <person name="Nguyen H.D.T."/>
            <person name="van Gent-Pelzer M.P.E."/>
            <person name="Joly D.L."/>
            <person name="van de Geest H.C."/>
            <person name="Bonants P.J.M."/>
            <person name="Smith D.S."/>
            <person name="Levesque C.A."/>
            <person name="van der Lee T.A.J."/>
        </authorList>
    </citation>
    <scope>NUCLEOTIDE SEQUENCE [LARGE SCALE GENOMIC DNA]</scope>
    <source>
        <strain evidence="1 2">CBS 675.73</strain>
    </source>
</reference>